<protein>
    <submittedName>
        <fullName evidence="1">Uncharacterized protein</fullName>
    </submittedName>
</protein>
<evidence type="ECO:0000313" key="2">
    <source>
        <dbReference type="Proteomes" id="UP000652761"/>
    </source>
</evidence>
<evidence type="ECO:0000313" key="1">
    <source>
        <dbReference type="EMBL" id="MQL90199.1"/>
    </source>
</evidence>
<dbReference type="EMBL" id="NMUH01001219">
    <property type="protein sequence ID" value="MQL90199.1"/>
    <property type="molecule type" value="Genomic_DNA"/>
</dbReference>
<sequence length="199" mass="21519">MSSNLDNELGSAKRVYEVATAYFWAFLRKSSTQRSITGFGEESSSWAISSFSGALGMNDIDCLGSGRRHLGVKPRPLSQCQRPDMDANTNSGVQRYGRQSLWPACAAELQASETRKANHWGMSPNGSEGCPITLVDPASYCDKKEAGAKEKASPSSPCCGAHPRTRRKVILEAILQLLGTAQGGLHRALDPLEEFVKGK</sequence>
<proteinExistence type="predicted"/>
<accession>A0A843VFG6</accession>
<reference evidence="1" key="1">
    <citation type="submission" date="2017-07" db="EMBL/GenBank/DDBJ databases">
        <title>Taro Niue Genome Assembly and Annotation.</title>
        <authorList>
            <person name="Atibalentja N."/>
            <person name="Keating K."/>
            <person name="Fields C.J."/>
        </authorList>
    </citation>
    <scope>NUCLEOTIDE SEQUENCE</scope>
    <source>
        <strain evidence="1">Niue_2</strain>
        <tissue evidence="1">Leaf</tissue>
    </source>
</reference>
<keyword evidence="2" id="KW-1185">Reference proteome</keyword>
<dbReference type="Proteomes" id="UP000652761">
    <property type="component" value="Unassembled WGS sequence"/>
</dbReference>
<gene>
    <name evidence="1" type="ORF">Taro_022788</name>
</gene>
<name>A0A843VFG6_COLES</name>
<comment type="caution">
    <text evidence="1">The sequence shown here is derived from an EMBL/GenBank/DDBJ whole genome shotgun (WGS) entry which is preliminary data.</text>
</comment>
<dbReference type="AlphaFoldDB" id="A0A843VFG6"/>
<organism evidence="1 2">
    <name type="scientific">Colocasia esculenta</name>
    <name type="common">Wild taro</name>
    <name type="synonym">Arum esculentum</name>
    <dbReference type="NCBI Taxonomy" id="4460"/>
    <lineage>
        <taxon>Eukaryota</taxon>
        <taxon>Viridiplantae</taxon>
        <taxon>Streptophyta</taxon>
        <taxon>Embryophyta</taxon>
        <taxon>Tracheophyta</taxon>
        <taxon>Spermatophyta</taxon>
        <taxon>Magnoliopsida</taxon>
        <taxon>Liliopsida</taxon>
        <taxon>Araceae</taxon>
        <taxon>Aroideae</taxon>
        <taxon>Colocasieae</taxon>
        <taxon>Colocasia</taxon>
    </lineage>
</organism>